<accession>A0AAF3JAZ6</accession>
<organism evidence="1 2">
    <name type="scientific">Mesorhabditis belari</name>
    <dbReference type="NCBI Taxonomy" id="2138241"/>
    <lineage>
        <taxon>Eukaryota</taxon>
        <taxon>Metazoa</taxon>
        <taxon>Ecdysozoa</taxon>
        <taxon>Nematoda</taxon>
        <taxon>Chromadorea</taxon>
        <taxon>Rhabditida</taxon>
        <taxon>Rhabditina</taxon>
        <taxon>Rhabditomorpha</taxon>
        <taxon>Rhabditoidea</taxon>
        <taxon>Rhabditidae</taxon>
        <taxon>Mesorhabditinae</taxon>
        <taxon>Mesorhabditis</taxon>
    </lineage>
</organism>
<proteinExistence type="predicted"/>
<dbReference type="Proteomes" id="UP000887575">
    <property type="component" value="Unassembled WGS sequence"/>
</dbReference>
<name>A0AAF3JAZ6_9BILA</name>
<dbReference type="AlphaFoldDB" id="A0AAF3JAZ6"/>
<dbReference type="WBParaSite" id="MBELARI_LOCUS7638">
    <property type="protein sequence ID" value="MBELARI_LOCUS7638"/>
    <property type="gene ID" value="MBELARI_LOCUS7638"/>
</dbReference>
<sequence length="126" mass="14603">MSSSKIPFLLACFPPNTQMNKQFLYQSLQHFKKRIVNIEHENDWACRVIFESKSSMNLVQKETKGMIKLETGGFITLLTEDWFYSHIKHENRIRSSFYGHFSSLKHLSSPGSNFNPISESITPSTK</sequence>
<protein>
    <submittedName>
        <fullName evidence="2">Uncharacterized protein</fullName>
    </submittedName>
</protein>
<keyword evidence="1" id="KW-1185">Reference proteome</keyword>
<reference evidence="2" key="1">
    <citation type="submission" date="2024-02" db="UniProtKB">
        <authorList>
            <consortium name="WormBaseParasite"/>
        </authorList>
    </citation>
    <scope>IDENTIFICATION</scope>
</reference>
<evidence type="ECO:0000313" key="1">
    <source>
        <dbReference type="Proteomes" id="UP000887575"/>
    </source>
</evidence>
<evidence type="ECO:0000313" key="2">
    <source>
        <dbReference type="WBParaSite" id="MBELARI_LOCUS7638"/>
    </source>
</evidence>